<comment type="similarity">
    <text evidence="3">Belongs to the DPH1/DPH2 family. DPH1 subfamily.</text>
</comment>
<dbReference type="Gene3D" id="3.40.50.11860">
    <property type="entry name" value="Diphthamide synthesis DPH1/DPH2 domain 3"/>
    <property type="match status" value="1"/>
</dbReference>
<dbReference type="InterPro" id="IPR042265">
    <property type="entry name" value="DPH1/DPH2_3"/>
</dbReference>
<dbReference type="InterPro" id="IPR042263">
    <property type="entry name" value="DPH1/DPH2_1"/>
</dbReference>
<dbReference type="AlphaFoldDB" id="A0AAX6MTC4"/>
<evidence type="ECO:0000256" key="12">
    <source>
        <dbReference type="ARBA" id="ARBA00032574"/>
    </source>
</evidence>
<dbReference type="Pfam" id="PF12222">
    <property type="entry name" value="PNGaseA"/>
    <property type="match status" value="1"/>
</dbReference>
<dbReference type="InterPro" id="IPR016435">
    <property type="entry name" value="DPH1/DPH2"/>
</dbReference>
<sequence>MSSICVLAMKWALLITFLAGLSLAHPDAKYPPRGVVVAAAAKGLKTARSPLARFNELVAEVPIAAPAAATSSPLECFQVAEPVLTPQGPTFRDGVHAPIEDTASIGEVEGHTIVLFEHSFANSYGAPYVGNYTPPDFEFDHVVINFTVLVRGRQYDRTGVFYLGDTEVWRTSTAEPTSYGIRWVWLKDLTPFTSLWKAPQTVIFDLENIVDNTYTGPLNTTLSVTFFKSPVAALDGRGPADLIIPISERTGSAGQPSQFTYPQQNATNTISFPRNANRAVFTVDVKAQGEEEFWWSNVPQSAVHTFDPDYGTYPGYSPWREVQVLIDGQLAGVSWPFPVIYTGGVVPQLHRPIVGIEAFDIREHEIDITPWLPLLSDGKDHTFTIQIIGLVDDGVSSASLAPVTSSEWYITGKIFVWLDDEDSITTGELGSTYASNPSIAFSQRVTQNSTGFNETLDYTLAVTRTLSISSYVKTQNGEGTVTWTQSLSYSNNGGVSAHGNDAINTFGIAGADAVTGAGLDISYSTSYSYPLYCSSTTSYLPEGNLTLRADLNQSLTHEVRGDSVFPNGLEAFIAANATGASEFRGSVLGTSKNGSATYYRPADNSYSSGVGQSHQIFSFEALNDEDEDEDGTSDNTVLYYRDVKAFNDTITDNHVEFLDPDSLVVKGMEEDRAQADLGIAADIEEAHAAPPSPPTRKQPKKRFVGRRAAASNAKNGAGDPSIEDSGAIQVSQPRRAPRLLNQVPPEILNDPELKEAMALLPANYSFEIPKTIHRIRSSGAKRVALQMPEGLLMFATTISDILTQFCPGIETLIMGDVTYGACCIDDYTARALGCDLLVHYAHSCLIPVDVTKIKVLYVFVDISIDTSHLLATLERNFAPPKTIAIVGTIQFNATIHGVRSTLEKAGFKVLIPQIAPLSKGEILGCTSPRLPDSENVDLILYLGDGRFHLESIMIHNPAIPAYRYDPYSRKLTRETYGHEEMQSLRRDAITTAKGARKWGLILGSLGRQGNPHTMTLIEKKLREMGIPWVNLLLSEIFPGKLAMMTDVECWVQVACPRLSIDWGYAFPRPLLTPYEALVALNEREDWSKSGGVYPMDYYAREGLGRTRDIEVSS</sequence>
<evidence type="ECO:0000256" key="4">
    <source>
        <dbReference type="ARBA" id="ARBA00012221"/>
    </source>
</evidence>
<evidence type="ECO:0000313" key="18">
    <source>
        <dbReference type="EMBL" id="KAK6955754.1"/>
    </source>
</evidence>
<organism evidence="18 19">
    <name type="scientific">Daldinia eschscholtzii</name>
    <dbReference type="NCBI Taxonomy" id="292717"/>
    <lineage>
        <taxon>Eukaryota</taxon>
        <taxon>Fungi</taxon>
        <taxon>Dikarya</taxon>
        <taxon>Ascomycota</taxon>
        <taxon>Pezizomycotina</taxon>
        <taxon>Sordariomycetes</taxon>
        <taxon>Xylariomycetidae</taxon>
        <taxon>Xylariales</taxon>
        <taxon>Hypoxylaceae</taxon>
        <taxon>Daldinia</taxon>
    </lineage>
</organism>
<protein>
    <recommendedName>
        <fullName evidence="5">2-(3-amino-3-carboxypropyl)histidine synthase subunit 1</fullName>
        <ecNumber evidence="4">2.5.1.108</ecNumber>
    </recommendedName>
    <alternativeName>
        <fullName evidence="12">Diphthamide biosynthesis protein 1</fullName>
    </alternativeName>
    <alternativeName>
        <fullName evidence="13">Diphtheria toxin resistance protein 1</fullName>
    </alternativeName>
    <alternativeName>
        <fullName evidence="11">S-adenosyl-L-methionine:L-histidine 3-amino-3-carboxypropyltransferase 1</fullName>
    </alternativeName>
</protein>
<evidence type="ECO:0000256" key="8">
    <source>
        <dbReference type="ARBA" id="ARBA00022723"/>
    </source>
</evidence>
<evidence type="ECO:0000256" key="14">
    <source>
        <dbReference type="ARBA" id="ARBA00048403"/>
    </source>
</evidence>
<dbReference type="FunFam" id="3.40.50.11840:FF:000001">
    <property type="entry name" value="2-(3-amino-3-carboxypropyl)histidine synthase subunit 1"/>
    <property type="match status" value="1"/>
</dbReference>
<keyword evidence="19" id="KW-1185">Reference proteome</keyword>
<dbReference type="NCBIfam" id="TIGR00322">
    <property type="entry name" value="diphth2_R"/>
    <property type="match status" value="1"/>
</dbReference>
<keyword evidence="7" id="KW-0949">S-adenosyl-L-methionine</keyword>
<dbReference type="EC" id="2.5.1.108" evidence="4"/>
<dbReference type="FunFam" id="3.40.50.11860:FF:000002">
    <property type="entry name" value="2-(3-amino-3-carboxypropyl)histidine synthase subunit 1"/>
    <property type="match status" value="1"/>
</dbReference>
<evidence type="ECO:0000256" key="6">
    <source>
        <dbReference type="ARBA" id="ARBA00022679"/>
    </source>
</evidence>
<feature type="signal peptide" evidence="16">
    <location>
        <begin position="1"/>
        <end position="24"/>
    </location>
</feature>
<comment type="catalytic activity">
    <reaction evidence="14">
        <text>L-histidyl-[translation elongation factor 2] + S-adenosyl-L-methionine = 2-[(3S)-amino-3-carboxypropyl]-L-histidyl-[translation elongation factor 2] + S-methyl-5'-thioadenosine + H(+)</text>
        <dbReference type="Rhea" id="RHEA:36783"/>
        <dbReference type="Rhea" id="RHEA-COMP:9748"/>
        <dbReference type="Rhea" id="RHEA-COMP:9749"/>
        <dbReference type="ChEBI" id="CHEBI:15378"/>
        <dbReference type="ChEBI" id="CHEBI:17509"/>
        <dbReference type="ChEBI" id="CHEBI:29979"/>
        <dbReference type="ChEBI" id="CHEBI:59789"/>
        <dbReference type="ChEBI" id="CHEBI:73995"/>
        <dbReference type="EC" id="2.5.1.108"/>
    </reaction>
</comment>
<evidence type="ECO:0000256" key="7">
    <source>
        <dbReference type="ARBA" id="ARBA00022691"/>
    </source>
</evidence>
<keyword evidence="16" id="KW-0732">Signal</keyword>
<evidence type="ECO:0000256" key="11">
    <source>
        <dbReference type="ARBA" id="ARBA00031690"/>
    </source>
</evidence>
<evidence type="ECO:0000256" key="10">
    <source>
        <dbReference type="ARBA" id="ARBA00023014"/>
    </source>
</evidence>
<evidence type="ECO:0000256" key="15">
    <source>
        <dbReference type="SAM" id="MobiDB-lite"/>
    </source>
</evidence>
<feature type="domain" description="Peptide N-acetyl-beta-D-glucosaminyl asparaginase amidase A N-terminal" evidence="17">
    <location>
        <begin position="110"/>
        <end position="429"/>
    </location>
</feature>
<dbReference type="Proteomes" id="UP001369815">
    <property type="component" value="Unassembled WGS sequence"/>
</dbReference>
<dbReference type="GO" id="GO:0051536">
    <property type="term" value="F:iron-sulfur cluster binding"/>
    <property type="evidence" value="ECO:0007669"/>
    <property type="project" value="UniProtKB-KW"/>
</dbReference>
<comment type="pathway">
    <text evidence="2">Protein modification; peptidyl-diphthamide biosynthesis.</text>
</comment>
<proteinExistence type="inferred from homology"/>
<dbReference type="Pfam" id="PF25156">
    <property type="entry name" value="PNGase_A_C"/>
    <property type="match status" value="1"/>
</dbReference>
<dbReference type="InterPro" id="IPR042264">
    <property type="entry name" value="DPH1/DPH2_2"/>
</dbReference>
<evidence type="ECO:0000259" key="17">
    <source>
        <dbReference type="Pfam" id="PF12222"/>
    </source>
</evidence>
<dbReference type="PANTHER" id="PTHR10762:SF1">
    <property type="entry name" value="2-(3-AMINO-3-CARBOXYPROPYL)HISTIDINE SYNTHASE SUBUNIT 1"/>
    <property type="match status" value="1"/>
</dbReference>
<dbReference type="InterPro" id="IPR056948">
    <property type="entry name" value="PNGaseA_N"/>
</dbReference>
<dbReference type="Gene3D" id="3.40.50.11850">
    <property type="entry name" value="Diphthamide synthesis DPH1/DPH2 domain 2"/>
    <property type="match status" value="1"/>
</dbReference>
<evidence type="ECO:0000256" key="3">
    <source>
        <dbReference type="ARBA" id="ARBA00010173"/>
    </source>
</evidence>
<evidence type="ECO:0000256" key="5">
    <source>
        <dbReference type="ARBA" id="ARBA00021915"/>
    </source>
</evidence>
<keyword evidence="6" id="KW-0808">Transferase</keyword>
<keyword evidence="10" id="KW-0411">Iron-sulfur</keyword>
<keyword evidence="9" id="KW-0408">Iron</keyword>
<reference evidence="18 19" key="1">
    <citation type="journal article" date="2024" name="Front Chem Biol">
        <title>Unveiling the potential of Daldinia eschscholtzii MFLUCC 19-0629 through bioactivity and bioinformatics studies for enhanced sustainable agriculture production.</title>
        <authorList>
            <person name="Brooks S."/>
            <person name="Weaver J.A."/>
            <person name="Klomchit A."/>
            <person name="Alharthi S.A."/>
            <person name="Onlamun T."/>
            <person name="Nurani R."/>
            <person name="Vong T.K."/>
            <person name="Alberti F."/>
            <person name="Greco C."/>
        </authorList>
    </citation>
    <scope>NUCLEOTIDE SEQUENCE [LARGE SCALE GENOMIC DNA]</scope>
    <source>
        <strain evidence="18">MFLUCC 19-0629</strain>
    </source>
</reference>
<evidence type="ECO:0000256" key="9">
    <source>
        <dbReference type="ARBA" id="ARBA00023004"/>
    </source>
</evidence>
<keyword evidence="8" id="KW-0479">Metal-binding</keyword>
<name>A0AAX6MTC4_9PEZI</name>
<evidence type="ECO:0000313" key="19">
    <source>
        <dbReference type="Proteomes" id="UP001369815"/>
    </source>
</evidence>
<feature type="region of interest" description="Disordered" evidence="15">
    <location>
        <begin position="685"/>
        <end position="725"/>
    </location>
</feature>
<evidence type="ECO:0000256" key="16">
    <source>
        <dbReference type="SAM" id="SignalP"/>
    </source>
</evidence>
<dbReference type="GO" id="GO:0017183">
    <property type="term" value="P:protein histidyl modification to diphthamide"/>
    <property type="evidence" value="ECO:0007669"/>
    <property type="project" value="InterPro"/>
</dbReference>
<comment type="caution">
    <text evidence="18">The sequence shown here is derived from an EMBL/GenBank/DDBJ whole genome shotgun (WGS) entry which is preliminary data.</text>
</comment>
<dbReference type="Gene3D" id="3.40.50.11840">
    <property type="entry name" value="Diphthamide synthesis DPH1/DPH2 domain 1"/>
    <property type="match status" value="1"/>
</dbReference>
<dbReference type="SFLD" id="SFLDS00032">
    <property type="entry name" value="Radical_SAM_3-amino-3-carboxyp"/>
    <property type="match status" value="1"/>
</dbReference>
<evidence type="ECO:0000256" key="13">
    <source>
        <dbReference type="ARBA" id="ARBA00032789"/>
    </source>
</evidence>
<evidence type="ECO:0000256" key="2">
    <source>
        <dbReference type="ARBA" id="ARBA00005156"/>
    </source>
</evidence>
<dbReference type="FunFam" id="3.40.50.11850:FF:000001">
    <property type="entry name" value="2-(3-amino-3-carboxypropyl)histidine synthase subunit 1"/>
    <property type="match status" value="1"/>
</dbReference>
<dbReference type="EMBL" id="JBANMG010000003">
    <property type="protein sequence ID" value="KAK6955754.1"/>
    <property type="molecule type" value="Genomic_DNA"/>
</dbReference>
<comment type="cofactor">
    <cofactor evidence="1">
        <name>[4Fe-4S] cluster</name>
        <dbReference type="ChEBI" id="CHEBI:49883"/>
    </cofactor>
</comment>
<dbReference type="GO" id="GO:0046872">
    <property type="term" value="F:metal ion binding"/>
    <property type="evidence" value="ECO:0007669"/>
    <property type="project" value="UniProtKB-KW"/>
</dbReference>
<dbReference type="GO" id="GO:0090560">
    <property type="term" value="F:2-(3-amino-3-carboxypropyl)histidine synthase activity"/>
    <property type="evidence" value="ECO:0007669"/>
    <property type="project" value="UniProtKB-EC"/>
</dbReference>
<evidence type="ECO:0000256" key="1">
    <source>
        <dbReference type="ARBA" id="ARBA00001966"/>
    </source>
</evidence>
<feature type="chain" id="PRO_5043421938" description="2-(3-amino-3-carboxypropyl)histidine synthase subunit 1" evidence="16">
    <location>
        <begin position="25"/>
        <end position="1113"/>
    </location>
</feature>
<gene>
    <name evidence="18" type="ORF">Daesc_003398</name>
</gene>
<dbReference type="PANTHER" id="PTHR10762">
    <property type="entry name" value="DIPHTHAMIDE BIOSYNTHESIS PROTEIN"/>
    <property type="match status" value="1"/>
</dbReference>
<dbReference type="Pfam" id="PF01866">
    <property type="entry name" value="Diphthamide_syn"/>
    <property type="match status" value="1"/>
</dbReference>
<accession>A0AAX6MTC4</accession>